<keyword evidence="2" id="KW-1185">Reference proteome</keyword>
<evidence type="ECO:0000313" key="2">
    <source>
        <dbReference type="Proteomes" id="UP000655225"/>
    </source>
</evidence>
<organism evidence="1 2">
    <name type="scientific">Tetracentron sinense</name>
    <name type="common">Spur-leaf</name>
    <dbReference type="NCBI Taxonomy" id="13715"/>
    <lineage>
        <taxon>Eukaryota</taxon>
        <taxon>Viridiplantae</taxon>
        <taxon>Streptophyta</taxon>
        <taxon>Embryophyta</taxon>
        <taxon>Tracheophyta</taxon>
        <taxon>Spermatophyta</taxon>
        <taxon>Magnoliopsida</taxon>
        <taxon>Trochodendrales</taxon>
        <taxon>Trochodendraceae</taxon>
        <taxon>Tetracentron</taxon>
    </lineage>
</organism>
<sequence>MEMNRMKEENEVLRKVVEQSMKDYYDLQMKFAIIQQNGPSRNTQPSTTSGCNCNGFNNIGSSHFMLLSGANSSNPISESLPKSIQTSVPYYSSHPSSSHSSAQLNYPWVPNNSSYHNSKTTLNTGDFGSDHHFNSPQGVDKKEWKVEVDKSLAENVSAIASDPKFRVAVAAAITSFISKESQTVLPTGPSFVNMDGENASSSINKWVVESSPFKWQGS</sequence>
<dbReference type="AlphaFoldDB" id="A0A834Y3V9"/>
<dbReference type="InterPro" id="IPR044810">
    <property type="entry name" value="WRKY_plant"/>
</dbReference>
<dbReference type="GO" id="GO:0003700">
    <property type="term" value="F:DNA-binding transcription factor activity"/>
    <property type="evidence" value="ECO:0007669"/>
    <property type="project" value="InterPro"/>
</dbReference>
<dbReference type="PANTHER" id="PTHR31429:SF54">
    <property type="entry name" value="WRKY TRANSCRIPTION FACTOR 9-RELATED"/>
    <property type="match status" value="1"/>
</dbReference>
<accession>A0A834Y3V9</accession>
<proteinExistence type="predicted"/>
<protein>
    <submittedName>
        <fullName evidence="1">Uncharacterized protein</fullName>
    </submittedName>
</protein>
<comment type="caution">
    <text evidence="1">The sequence shown here is derived from an EMBL/GenBank/DDBJ whole genome shotgun (WGS) entry which is preliminary data.</text>
</comment>
<name>A0A834Y3V9_TETSI</name>
<reference evidence="1 2" key="1">
    <citation type="submission" date="2020-04" db="EMBL/GenBank/DDBJ databases">
        <title>Plant Genome Project.</title>
        <authorList>
            <person name="Zhang R.-G."/>
        </authorList>
    </citation>
    <scope>NUCLEOTIDE SEQUENCE [LARGE SCALE GENOMIC DNA]</scope>
    <source>
        <strain evidence="1">YNK0</strain>
        <tissue evidence="1">Leaf</tissue>
    </source>
</reference>
<dbReference type="Proteomes" id="UP000655225">
    <property type="component" value="Unassembled WGS sequence"/>
</dbReference>
<evidence type="ECO:0000313" key="1">
    <source>
        <dbReference type="EMBL" id="KAF8364874.1"/>
    </source>
</evidence>
<dbReference type="EMBL" id="JABCRI010001166">
    <property type="protein sequence ID" value="KAF8364874.1"/>
    <property type="molecule type" value="Genomic_DNA"/>
</dbReference>
<dbReference type="OrthoDB" id="779182at2759"/>
<gene>
    <name evidence="1" type="ORF">HHK36_033144</name>
</gene>
<dbReference type="PANTHER" id="PTHR31429">
    <property type="entry name" value="WRKY TRANSCRIPTION FACTOR 36-RELATED"/>
    <property type="match status" value="1"/>
</dbReference>